<evidence type="ECO:0000256" key="2">
    <source>
        <dbReference type="ARBA" id="ARBA00009657"/>
    </source>
</evidence>
<evidence type="ECO:0000256" key="6">
    <source>
        <dbReference type="ARBA" id="ARBA00023136"/>
    </source>
</evidence>
<evidence type="ECO:0000256" key="7">
    <source>
        <dbReference type="ARBA" id="ARBA00023157"/>
    </source>
</evidence>
<feature type="domain" description="Kazal-like" evidence="10">
    <location>
        <begin position="542"/>
        <end position="587"/>
    </location>
</feature>
<dbReference type="PANTHER" id="PTHR11388:SF76">
    <property type="entry name" value="SOLUTE CARRIER ORGANIC ANION TRANSPORTER FAMILY MEMBER"/>
    <property type="match status" value="1"/>
</dbReference>
<evidence type="ECO:0000259" key="10">
    <source>
        <dbReference type="PROSITE" id="PS51465"/>
    </source>
</evidence>
<accession>A0AAV4MUJ9</accession>
<dbReference type="EMBL" id="BPLR01020128">
    <property type="protein sequence ID" value="GIX75057.1"/>
    <property type="molecule type" value="Genomic_DNA"/>
</dbReference>
<sequence>MSAEKYGVMNSMTDEINGCSKLLTGFQDKDNIIKAAMDSKEIKELIENKEAKNLGDDVCYSNELMDTSDECTRKSELSNANKSDDVTSMNTKDVIEKDCPDVISDCRSLENSIVDSDDATELQNSNHSLRNESKLEPSEEHLQKDHLQIPNIPKWLQPWATPKVFLSLYSILGVVSGAYYAYRVGALTTLEKRFAFDSQTSGTIMMVDEITPVLLGPFIGYFGGKTHRPRMFGLGMLISTLCCFVSALPYFLYGPSPHLNIANVKNGTTFEMCDDIDRKENCNADDRPPTIAAVLLLMFAGFLKGFGNIAYHSIGLSYMDDISKKKNTPVYFAVSFSLRLLGPMIGFVMSYYFLKIYENPLDNPGYGPEDPRWIGAWWIGFLLQGILLLMFTLPLALFPRRLRGQKRLPDSDKKRGGSFTGLAAALKRLAKNPLYIAIVINTLMGIFGSVGHFVMLPKYMEHQFRLSASDANLLSGPPGIAAIMLSTILGGYLIWKFKPSTKFLIGAMVLLEAIGAVGYLILMIPKCEKIQMHNFGMDDNGLILDGGCNFNCNCTTKAFSPVCGSDGKTVYFSPCYAGCQESSNKVN</sequence>
<keyword evidence="7" id="KW-1015">Disulfide bond</keyword>
<feature type="transmembrane region" description="Helical" evidence="9">
    <location>
        <begin position="374"/>
        <end position="398"/>
    </location>
</feature>
<feature type="transmembrane region" description="Helical" evidence="9">
    <location>
        <begin position="502"/>
        <end position="524"/>
    </location>
</feature>
<dbReference type="PANTHER" id="PTHR11388">
    <property type="entry name" value="ORGANIC ANION TRANSPORTER"/>
    <property type="match status" value="1"/>
</dbReference>
<evidence type="ECO:0000313" key="11">
    <source>
        <dbReference type="EMBL" id="GIX75057.1"/>
    </source>
</evidence>
<feature type="transmembrane region" description="Helical" evidence="9">
    <location>
        <begin position="234"/>
        <end position="253"/>
    </location>
</feature>
<evidence type="ECO:0000313" key="12">
    <source>
        <dbReference type="Proteomes" id="UP001054945"/>
    </source>
</evidence>
<feature type="transmembrane region" description="Helical" evidence="9">
    <location>
        <begin position="202"/>
        <end position="222"/>
    </location>
</feature>
<dbReference type="Pfam" id="PF03137">
    <property type="entry name" value="OATP"/>
    <property type="match status" value="1"/>
</dbReference>
<feature type="transmembrane region" description="Helical" evidence="9">
    <location>
        <begin position="434"/>
        <end position="456"/>
    </location>
</feature>
<keyword evidence="3" id="KW-1003">Cell membrane</keyword>
<gene>
    <name evidence="11" type="primary">Slco3a1</name>
    <name evidence="11" type="ORF">CEXT_23811</name>
</gene>
<reference evidence="11 12" key="1">
    <citation type="submission" date="2021-06" db="EMBL/GenBank/DDBJ databases">
        <title>Caerostris extrusa draft genome.</title>
        <authorList>
            <person name="Kono N."/>
            <person name="Arakawa K."/>
        </authorList>
    </citation>
    <scope>NUCLEOTIDE SEQUENCE [LARGE SCALE GENOMIC DNA]</scope>
</reference>
<evidence type="ECO:0000256" key="8">
    <source>
        <dbReference type="SAM" id="MobiDB-lite"/>
    </source>
</evidence>
<evidence type="ECO:0000256" key="9">
    <source>
        <dbReference type="SAM" id="Phobius"/>
    </source>
</evidence>
<keyword evidence="6 9" id="KW-0472">Membrane</keyword>
<dbReference type="GO" id="GO:0015347">
    <property type="term" value="F:sodium-independent organic anion transmembrane transporter activity"/>
    <property type="evidence" value="ECO:0007669"/>
    <property type="project" value="TreeGrafter"/>
</dbReference>
<evidence type="ECO:0000256" key="1">
    <source>
        <dbReference type="ARBA" id="ARBA00004651"/>
    </source>
</evidence>
<dbReference type="InterPro" id="IPR036058">
    <property type="entry name" value="Kazal_dom_sf"/>
</dbReference>
<proteinExistence type="inferred from homology"/>
<feature type="transmembrane region" description="Helical" evidence="9">
    <location>
        <begin position="164"/>
        <end position="182"/>
    </location>
</feature>
<comment type="caution">
    <text evidence="11">The sequence shown here is derived from an EMBL/GenBank/DDBJ whole genome shotgun (WGS) entry which is preliminary data.</text>
</comment>
<feature type="transmembrane region" description="Helical" evidence="9">
    <location>
        <begin position="291"/>
        <end position="311"/>
    </location>
</feature>
<dbReference type="SUPFAM" id="SSF100895">
    <property type="entry name" value="Kazal-type serine protease inhibitors"/>
    <property type="match status" value="1"/>
</dbReference>
<dbReference type="AlphaFoldDB" id="A0AAV4MUJ9"/>
<dbReference type="CDD" id="cd17336">
    <property type="entry name" value="MFS_SLCO_OATP"/>
    <property type="match status" value="1"/>
</dbReference>
<protein>
    <submittedName>
        <fullName evidence="11">Solute carrier organic anion transporter family member 3A1</fullName>
    </submittedName>
</protein>
<keyword evidence="5 9" id="KW-1133">Transmembrane helix</keyword>
<evidence type="ECO:0000256" key="3">
    <source>
        <dbReference type="ARBA" id="ARBA00022475"/>
    </source>
</evidence>
<dbReference type="GO" id="GO:0043252">
    <property type="term" value="P:sodium-independent organic anion transport"/>
    <property type="evidence" value="ECO:0007669"/>
    <property type="project" value="TreeGrafter"/>
</dbReference>
<evidence type="ECO:0000256" key="4">
    <source>
        <dbReference type="ARBA" id="ARBA00022692"/>
    </source>
</evidence>
<dbReference type="InterPro" id="IPR036259">
    <property type="entry name" value="MFS_trans_sf"/>
</dbReference>
<dbReference type="GO" id="GO:0016323">
    <property type="term" value="C:basolateral plasma membrane"/>
    <property type="evidence" value="ECO:0007669"/>
    <property type="project" value="TreeGrafter"/>
</dbReference>
<dbReference type="PROSITE" id="PS51465">
    <property type="entry name" value="KAZAL_2"/>
    <property type="match status" value="1"/>
</dbReference>
<keyword evidence="12" id="KW-1185">Reference proteome</keyword>
<name>A0AAV4MUJ9_CAEEX</name>
<evidence type="ECO:0000256" key="5">
    <source>
        <dbReference type="ARBA" id="ARBA00022989"/>
    </source>
</evidence>
<dbReference type="Gene3D" id="1.20.1250.20">
    <property type="entry name" value="MFS general substrate transporter like domains"/>
    <property type="match status" value="1"/>
</dbReference>
<dbReference type="Proteomes" id="UP001054945">
    <property type="component" value="Unassembled WGS sequence"/>
</dbReference>
<dbReference type="InterPro" id="IPR002350">
    <property type="entry name" value="Kazal_dom"/>
</dbReference>
<dbReference type="SUPFAM" id="SSF103473">
    <property type="entry name" value="MFS general substrate transporter"/>
    <property type="match status" value="1"/>
</dbReference>
<feature type="region of interest" description="Disordered" evidence="8">
    <location>
        <begin position="115"/>
        <end position="142"/>
    </location>
</feature>
<feature type="transmembrane region" description="Helical" evidence="9">
    <location>
        <begin position="331"/>
        <end position="354"/>
    </location>
</feature>
<comment type="similarity">
    <text evidence="2">Belongs to the organo anion transporter (TC 2.A.60) family.</text>
</comment>
<keyword evidence="4 9" id="KW-0812">Transmembrane</keyword>
<organism evidence="11 12">
    <name type="scientific">Caerostris extrusa</name>
    <name type="common">Bark spider</name>
    <name type="synonym">Caerostris bankana</name>
    <dbReference type="NCBI Taxonomy" id="172846"/>
    <lineage>
        <taxon>Eukaryota</taxon>
        <taxon>Metazoa</taxon>
        <taxon>Ecdysozoa</taxon>
        <taxon>Arthropoda</taxon>
        <taxon>Chelicerata</taxon>
        <taxon>Arachnida</taxon>
        <taxon>Araneae</taxon>
        <taxon>Araneomorphae</taxon>
        <taxon>Entelegynae</taxon>
        <taxon>Araneoidea</taxon>
        <taxon>Araneidae</taxon>
        <taxon>Caerostris</taxon>
    </lineage>
</organism>
<comment type="subcellular location">
    <subcellularLocation>
        <location evidence="1">Cell membrane</location>
        <topology evidence="1">Multi-pass membrane protein</topology>
    </subcellularLocation>
</comment>
<dbReference type="InterPro" id="IPR004156">
    <property type="entry name" value="OATP"/>
</dbReference>
<feature type="transmembrane region" description="Helical" evidence="9">
    <location>
        <begin position="476"/>
        <end position="495"/>
    </location>
</feature>
<feature type="compositionally biased region" description="Basic and acidic residues" evidence="8">
    <location>
        <begin position="129"/>
        <end position="142"/>
    </location>
</feature>